<evidence type="ECO:0000313" key="2">
    <source>
        <dbReference type="Proteomes" id="UP000041254"/>
    </source>
</evidence>
<dbReference type="InParanoid" id="A0A0G4FIG8"/>
<organism evidence="1 2">
    <name type="scientific">Vitrella brassicaformis (strain CCMP3155)</name>
    <dbReference type="NCBI Taxonomy" id="1169540"/>
    <lineage>
        <taxon>Eukaryota</taxon>
        <taxon>Sar</taxon>
        <taxon>Alveolata</taxon>
        <taxon>Colpodellida</taxon>
        <taxon>Vitrellaceae</taxon>
        <taxon>Vitrella</taxon>
    </lineage>
</organism>
<dbReference type="Proteomes" id="UP000041254">
    <property type="component" value="Unassembled WGS sequence"/>
</dbReference>
<reference evidence="1 2" key="1">
    <citation type="submission" date="2014-11" db="EMBL/GenBank/DDBJ databases">
        <authorList>
            <person name="Zhu J."/>
            <person name="Qi W."/>
            <person name="Song R."/>
        </authorList>
    </citation>
    <scope>NUCLEOTIDE SEQUENCE [LARGE SCALE GENOMIC DNA]</scope>
</reference>
<sequence>MDVEKEEIFFDVALSEPDKGSHGDVAMFGDADGDLDLPRPFRGAHAARFSVLSAPRAAEPSSVDLSTVSVSLWRAALRLGDLLLAVPYISSDTAMLELGCGVGFLGSLIVAAGCQRSPRRLFLTDCCLDSLRVAHTNVTRAAGEMQRHIDFPAMRYFDWCALADAAPCRWREGLLAGKQGHESVPAEFCWTDDELDVLGGGLDLIVASDVLYDFDGTDALARVLLTLATLNPSATIIIAHDMRLTYAGPADECPTDVFAAHFLDTYVDASADIERATAAAAGDSGGSCWPPARPWFAMERLPPPPARIRMVGRGGLLCDGDGADSVEFWRLASLMKPPA</sequence>
<accession>A0A0G4FIG8</accession>
<proteinExistence type="predicted"/>
<dbReference type="PANTHER" id="PTHR23108:SF0">
    <property type="entry name" value="METHYLTRANSFERASE-LIKE PROTEIN 22"/>
    <property type="match status" value="1"/>
</dbReference>
<gene>
    <name evidence="1" type="ORF">Vbra_9242</name>
</gene>
<dbReference type="STRING" id="1169540.A0A0G4FIG8"/>
<dbReference type="EMBL" id="CDMY01000446">
    <property type="protein sequence ID" value="CEM13241.1"/>
    <property type="molecule type" value="Genomic_DNA"/>
</dbReference>
<protein>
    <submittedName>
        <fullName evidence="1">Uncharacterized protein</fullName>
    </submittedName>
</protein>
<dbReference type="VEuPathDB" id="CryptoDB:Vbra_9242"/>
<dbReference type="InterPro" id="IPR038899">
    <property type="entry name" value="METTL22"/>
</dbReference>
<dbReference type="GO" id="GO:0005634">
    <property type="term" value="C:nucleus"/>
    <property type="evidence" value="ECO:0007669"/>
    <property type="project" value="TreeGrafter"/>
</dbReference>
<dbReference type="InterPro" id="IPR029063">
    <property type="entry name" value="SAM-dependent_MTases_sf"/>
</dbReference>
<dbReference type="PANTHER" id="PTHR23108">
    <property type="entry name" value="METHYLTRANSFERASE-RELATED"/>
    <property type="match status" value="1"/>
</dbReference>
<dbReference type="GO" id="GO:0008276">
    <property type="term" value="F:protein methyltransferase activity"/>
    <property type="evidence" value="ECO:0007669"/>
    <property type="project" value="InterPro"/>
</dbReference>
<evidence type="ECO:0000313" key="1">
    <source>
        <dbReference type="EMBL" id="CEM13241.1"/>
    </source>
</evidence>
<keyword evidence="2" id="KW-1185">Reference proteome</keyword>
<dbReference type="SUPFAM" id="SSF53335">
    <property type="entry name" value="S-adenosyl-L-methionine-dependent methyltransferases"/>
    <property type="match status" value="1"/>
</dbReference>
<name>A0A0G4FIG8_VITBC</name>
<dbReference type="AlphaFoldDB" id="A0A0G4FIG8"/>
<dbReference type="Gene3D" id="3.40.50.150">
    <property type="entry name" value="Vaccinia Virus protein VP39"/>
    <property type="match status" value="1"/>
</dbReference>